<proteinExistence type="predicted"/>
<dbReference type="Proteomes" id="UP001165960">
    <property type="component" value="Unassembled WGS sequence"/>
</dbReference>
<protein>
    <submittedName>
        <fullName evidence="1">Uncharacterized protein</fullName>
    </submittedName>
</protein>
<gene>
    <name evidence="1" type="ORF">DSO57_1000721</name>
</gene>
<dbReference type="EMBL" id="QTSX02004972">
    <property type="protein sequence ID" value="KAJ9063393.1"/>
    <property type="molecule type" value="Genomic_DNA"/>
</dbReference>
<evidence type="ECO:0000313" key="2">
    <source>
        <dbReference type="Proteomes" id="UP001165960"/>
    </source>
</evidence>
<reference evidence="1" key="1">
    <citation type="submission" date="2022-04" db="EMBL/GenBank/DDBJ databases">
        <title>Genome of the entomopathogenic fungus Entomophthora muscae.</title>
        <authorList>
            <person name="Elya C."/>
            <person name="Lovett B.R."/>
            <person name="Lee E."/>
            <person name="Macias A.M."/>
            <person name="Hajek A.E."/>
            <person name="De Bivort B.L."/>
            <person name="Kasson M.T."/>
            <person name="De Fine Licht H.H."/>
            <person name="Stajich J.E."/>
        </authorList>
    </citation>
    <scope>NUCLEOTIDE SEQUENCE</scope>
    <source>
        <strain evidence="1">Berkeley</strain>
    </source>
</reference>
<evidence type="ECO:0000313" key="1">
    <source>
        <dbReference type="EMBL" id="KAJ9063393.1"/>
    </source>
</evidence>
<organism evidence="1 2">
    <name type="scientific">Entomophthora muscae</name>
    <dbReference type="NCBI Taxonomy" id="34485"/>
    <lineage>
        <taxon>Eukaryota</taxon>
        <taxon>Fungi</taxon>
        <taxon>Fungi incertae sedis</taxon>
        <taxon>Zoopagomycota</taxon>
        <taxon>Entomophthoromycotina</taxon>
        <taxon>Entomophthoromycetes</taxon>
        <taxon>Entomophthorales</taxon>
        <taxon>Entomophthoraceae</taxon>
        <taxon>Entomophthora</taxon>
    </lineage>
</organism>
<accession>A0ACC2SM08</accession>
<keyword evidence="2" id="KW-1185">Reference proteome</keyword>
<sequence length="349" mass="37835">MTTNTKIIYTSIPDGLPAVDKNFQVTKDTIDLEKVALNEGAILVRTLYASVDPYMRSAMRDPSIESYFPAVIPGQPMSGGIIGEVVRSSSPSFKAGDVVSAFGEWAEYSVVQAAGARVISDAKSSPSPLSYYLGVAGMPGMTAYAGLHKVCDPIKPGETLFVSAASGAVGQVVGQYAKHLGLRVVGCAGTDEKVEFLLKELGFDAAFNHKTHADDYLAILKKTCPKGIDIYFENVGGKLLDAVLEHANPFCRIPVCGMISQYNKSGHHDPIYRLRYITGKSIRLEGFIVANLMEQYGEQGKEVLEGLIRQGKMKYREYVVDGIENLPSTFIEMLEGKNFGKASVKIADL</sequence>
<name>A0ACC2SM08_9FUNG</name>
<comment type="caution">
    <text evidence="1">The sequence shown here is derived from an EMBL/GenBank/DDBJ whole genome shotgun (WGS) entry which is preliminary data.</text>
</comment>